<dbReference type="EMBL" id="JAGSXJ010000016">
    <property type="protein sequence ID" value="KAH6684847.1"/>
    <property type="molecule type" value="Genomic_DNA"/>
</dbReference>
<dbReference type="Pfam" id="PF06985">
    <property type="entry name" value="HET"/>
    <property type="match status" value="1"/>
</dbReference>
<dbReference type="InterPro" id="IPR052895">
    <property type="entry name" value="HetReg/Transcr_Mod"/>
</dbReference>
<gene>
    <name evidence="2" type="ORF">F5X68DRAFT_154756</name>
</gene>
<evidence type="ECO:0000313" key="2">
    <source>
        <dbReference type="EMBL" id="KAH6684847.1"/>
    </source>
</evidence>
<evidence type="ECO:0000259" key="1">
    <source>
        <dbReference type="Pfam" id="PF06985"/>
    </source>
</evidence>
<feature type="domain" description="Heterokaryon incompatibility" evidence="1">
    <location>
        <begin position="106"/>
        <end position="276"/>
    </location>
</feature>
<dbReference type="AlphaFoldDB" id="A0A9P8V987"/>
<evidence type="ECO:0000313" key="3">
    <source>
        <dbReference type="Proteomes" id="UP000770015"/>
    </source>
</evidence>
<dbReference type="PANTHER" id="PTHR24148">
    <property type="entry name" value="ANKYRIN REPEAT DOMAIN-CONTAINING PROTEIN 39 HOMOLOG-RELATED"/>
    <property type="match status" value="1"/>
</dbReference>
<accession>A0A9P8V987</accession>
<proteinExistence type="predicted"/>
<keyword evidence="3" id="KW-1185">Reference proteome</keyword>
<sequence length="706" mass="78018">MRLNPPACGRQLESTPGITIPSLRTLAQAHSLLMSSIPKPDAKSTYHYQTLGDREIRLLRLRPATSATDPLHGDLFNTNLDTLPPPHIPNSPAPTEPIGPSTHLCFDAISYAWGAAALTDAFTTPQGSIPITSSLVSILRRVRPLDNDEPLLFWADAICINQADTHEKEHQIALMGVIYASAVRVLCDLGESFPGAEDVLDAMANYRRRNIRRGLILGQGDWPVLEGPDTAAIMGIDYPTAAEANAIPELKESQFSEPFAKFASSPWFRRLWVVQEFVLGRDVVMLLGQSRVHWGELWASIMRYKNASWPWGPSEATTAAGLGPVQELLLTYHFMCLTRASRLADLSTSHGRTFMAITRQLSSVADTARVIDLPLCFIGFGSSAVTVPRDRYFAILGLLGPDLPAELRPDYSSPMEDITMRFWRAAYRSPTGADLLNSAGIPGRSPQYPSWVRDITVSKYLDHMWTIGPISEASHAAGGVNTFSATFFGDDPGRMFVRAHYLDVVTDILDTSEEEPFAAESLLSRMIKVFTFFAPGKQTIDCPSDTRYSHTGEHIHEAAWKTMTNHHKQDTQPGPAEKFEGMFKIGVGLSLVARSHGEGTTMTEKCSSPAPWKDPATVGLMAERVYTMWGMRFCKTRQGYFAGLHRDVRLGDSIWIIQGTRLPTVLRPSTSHPGCFESLGGGYVHGVMNEQVMQQPSFKWKGLSLR</sequence>
<dbReference type="PANTHER" id="PTHR24148:SF73">
    <property type="entry name" value="HET DOMAIN PROTEIN (AFU_ORTHOLOGUE AFUA_8G01020)"/>
    <property type="match status" value="1"/>
</dbReference>
<comment type="caution">
    <text evidence="2">The sequence shown here is derived from an EMBL/GenBank/DDBJ whole genome shotgun (WGS) entry which is preliminary data.</text>
</comment>
<name>A0A9P8V987_9PEZI</name>
<dbReference type="InterPro" id="IPR010730">
    <property type="entry name" value="HET"/>
</dbReference>
<protein>
    <submittedName>
        <fullName evidence="2">Heterokaryon incompatibility protein-domain-containing protein</fullName>
    </submittedName>
</protein>
<organism evidence="2 3">
    <name type="scientific">Plectosphaerella plurivora</name>
    <dbReference type="NCBI Taxonomy" id="936078"/>
    <lineage>
        <taxon>Eukaryota</taxon>
        <taxon>Fungi</taxon>
        <taxon>Dikarya</taxon>
        <taxon>Ascomycota</taxon>
        <taxon>Pezizomycotina</taxon>
        <taxon>Sordariomycetes</taxon>
        <taxon>Hypocreomycetidae</taxon>
        <taxon>Glomerellales</taxon>
        <taxon>Plectosphaerellaceae</taxon>
        <taxon>Plectosphaerella</taxon>
    </lineage>
</organism>
<dbReference type="OrthoDB" id="1262810at2759"/>
<reference evidence="2" key="1">
    <citation type="journal article" date="2021" name="Nat. Commun.">
        <title>Genetic determinants of endophytism in the Arabidopsis root mycobiome.</title>
        <authorList>
            <person name="Mesny F."/>
            <person name="Miyauchi S."/>
            <person name="Thiergart T."/>
            <person name="Pickel B."/>
            <person name="Atanasova L."/>
            <person name="Karlsson M."/>
            <person name="Huettel B."/>
            <person name="Barry K.W."/>
            <person name="Haridas S."/>
            <person name="Chen C."/>
            <person name="Bauer D."/>
            <person name="Andreopoulos W."/>
            <person name="Pangilinan J."/>
            <person name="LaButti K."/>
            <person name="Riley R."/>
            <person name="Lipzen A."/>
            <person name="Clum A."/>
            <person name="Drula E."/>
            <person name="Henrissat B."/>
            <person name="Kohler A."/>
            <person name="Grigoriev I.V."/>
            <person name="Martin F.M."/>
            <person name="Hacquard S."/>
        </authorList>
    </citation>
    <scope>NUCLEOTIDE SEQUENCE</scope>
    <source>
        <strain evidence="2">MPI-SDFR-AT-0117</strain>
    </source>
</reference>
<dbReference type="Proteomes" id="UP000770015">
    <property type="component" value="Unassembled WGS sequence"/>
</dbReference>